<keyword evidence="1" id="KW-1133">Transmembrane helix</keyword>
<dbReference type="EMBL" id="BAABJQ010000004">
    <property type="protein sequence ID" value="GAA5181965.1"/>
    <property type="molecule type" value="Genomic_DNA"/>
</dbReference>
<organism evidence="2 3">
    <name type="scientific">Rugosimonospora acidiphila</name>
    <dbReference type="NCBI Taxonomy" id="556531"/>
    <lineage>
        <taxon>Bacteria</taxon>
        <taxon>Bacillati</taxon>
        <taxon>Actinomycetota</taxon>
        <taxon>Actinomycetes</taxon>
        <taxon>Micromonosporales</taxon>
        <taxon>Micromonosporaceae</taxon>
        <taxon>Rugosimonospora</taxon>
    </lineage>
</organism>
<name>A0ABP9RN34_9ACTN</name>
<keyword evidence="1" id="KW-0812">Transmembrane</keyword>
<evidence type="ECO:0000256" key="1">
    <source>
        <dbReference type="SAM" id="Phobius"/>
    </source>
</evidence>
<dbReference type="RefSeq" id="WP_345627829.1">
    <property type="nucleotide sequence ID" value="NZ_BAABJQ010000004.1"/>
</dbReference>
<sequence>MANGHFLRNAVLAVGALVVIGLLAGWLVSALLHVIFYIVVGALVVGGVMYLYGKAKRSVRGGGRRSIKRG</sequence>
<feature type="transmembrane region" description="Helical" evidence="1">
    <location>
        <begin position="34"/>
        <end position="52"/>
    </location>
</feature>
<evidence type="ECO:0000313" key="3">
    <source>
        <dbReference type="Proteomes" id="UP001501570"/>
    </source>
</evidence>
<feature type="transmembrane region" description="Helical" evidence="1">
    <location>
        <begin position="7"/>
        <end position="28"/>
    </location>
</feature>
<keyword evidence="3" id="KW-1185">Reference proteome</keyword>
<reference evidence="3" key="1">
    <citation type="journal article" date="2019" name="Int. J. Syst. Evol. Microbiol.">
        <title>The Global Catalogue of Microorganisms (GCM) 10K type strain sequencing project: providing services to taxonomists for standard genome sequencing and annotation.</title>
        <authorList>
            <consortium name="The Broad Institute Genomics Platform"/>
            <consortium name="The Broad Institute Genome Sequencing Center for Infectious Disease"/>
            <person name="Wu L."/>
            <person name="Ma J."/>
        </authorList>
    </citation>
    <scope>NUCLEOTIDE SEQUENCE [LARGE SCALE GENOMIC DNA]</scope>
    <source>
        <strain evidence="3">JCM 18304</strain>
    </source>
</reference>
<proteinExistence type="predicted"/>
<evidence type="ECO:0000313" key="2">
    <source>
        <dbReference type="EMBL" id="GAA5181965.1"/>
    </source>
</evidence>
<gene>
    <name evidence="2" type="ORF">GCM10023322_17840</name>
</gene>
<protein>
    <submittedName>
        <fullName evidence="2">Uncharacterized protein</fullName>
    </submittedName>
</protein>
<comment type="caution">
    <text evidence="2">The sequence shown here is derived from an EMBL/GenBank/DDBJ whole genome shotgun (WGS) entry which is preliminary data.</text>
</comment>
<keyword evidence="1" id="KW-0472">Membrane</keyword>
<accession>A0ABP9RN34</accession>
<dbReference type="Proteomes" id="UP001501570">
    <property type="component" value="Unassembled WGS sequence"/>
</dbReference>